<dbReference type="EMBL" id="KT258976">
    <property type="protein sequence ID" value="ALR87111.1"/>
    <property type="molecule type" value="Genomic_RNA"/>
</dbReference>
<dbReference type="PROSITE" id="PS50507">
    <property type="entry name" value="RDRP_SSRNA_POS"/>
    <property type="match status" value="1"/>
</dbReference>
<keyword evidence="3" id="KW-0548">Nucleotidyltransferase</keyword>
<evidence type="ECO:0000259" key="2">
    <source>
        <dbReference type="PROSITE" id="PS50507"/>
    </source>
</evidence>
<gene>
    <name evidence="3" type="primary">RdRp</name>
</gene>
<dbReference type="Pfam" id="PF00680">
    <property type="entry name" value="RdRP_1"/>
    <property type="match status" value="1"/>
</dbReference>
<dbReference type="InterPro" id="IPR043502">
    <property type="entry name" value="DNA/RNA_pol_sf"/>
</dbReference>
<evidence type="ECO:0000313" key="3">
    <source>
        <dbReference type="EMBL" id="ALR87111.1"/>
    </source>
</evidence>
<keyword evidence="3" id="KW-0696">RNA-directed RNA polymerase</keyword>
<accession>A0A0U2LZD8</accession>
<feature type="domain" description="RdRp catalytic" evidence="2">
    <location>
        <begin position="410"/>
        <end position="533"/>
    </location>
</feature>
<dbReference type="Gene3D" id="3.30.70.270">
    <property type="match status" value="1"/>
</dbReference>
<dbReference type="InterPro" id="IPR043128">
    <property type="entry name" value="Rev_trsase/Diguanyl_cyclase"/>
</dbReference>
<keyword evidence="1" id="KW-0693">Viral RNA replication</keyword>
<dbReference type="SUPFAM" id="SSF56672">
    <property type="entry name" value="DNA/RNA polymerases"/>
    <property type="match status" value="1"/>
</dbReference>
<reference evidence="3" key="1">
    <citation type="journal article" date="2016" name="Arch. Virol.">
        <title>A novel nonsegmented double-stranded RNA mycovirus identified in the phytopathogenic fungus Nigrospora oryzae shows similarity to partitivirus-like viruses.</title>
        <authorList>
            <person name="Zhou Q."/>
            <person name="Zhong J."/>
            <person name="Hu Y."/>
            <person name="Gao B.D."/>
        </authorList>
    </citation>
    <scope>NUCLEOTIDE SEQUENCE</scope>
    <source>
        <strain evidence="3">HN-21</strain>
    </source>
</reference>
<dbReference type="GO" id="GO:0039694">
    <property type="term" value="P:viral RNA genome replication"/>
    <property type="evidence" value="ECO:0007669"/>
    <property type="project" value="InterPro"/>
</dbReference>
<name>A0A0U2LZD8_9VIRU</name>
<keyword evidence="3" id="KW-0808">Transferase</keyword>
<dbReference type="GO" id="GO:0003968">
    <property type="term" value="F:RNA-directed RNA polymerase activity"/>
    <property type="evidence" value="ECO:0007669"/>
    <property type="project" value="UniProtKB-KW"/>
</dbReference>
<protein>
    <submittedName>
        <fullName evidence="3">RNA-dependent RNA polymerase</fullName>
    </submittedName>
</protein>
<dbReference type="GO" id="GO:0003723">
    <property type="term" value="F:RNA binding"/>
    <property type="evidence" value="ECO:0007669"/>
    <property type="project" value="InterPro"/>
</dbReference>
<dbReference type="InterPro" id="IPR001205">
    <property type="entry name" value="RNA-dir_pol_C"/>
</dbReference>
<dbReference type="GO" id="GO:0006351">
    <property type="term" value="P:DNA-templated transcription"/>
    <property type="evidence" value="ECO:0007669"/>
    <property type="project" value="InterPro"/>
</dbReference>
<organism evidence="3">
    <name type="scientific">Nigrospora oryzae unassigned RNA virus 1</name>
    <dbReference type="NCBI Taxonomy" id="1762895"/>
    <lineage>
        <taxon>Viruses</taxon>
    </lineage>
</organism>
<proteinExistence type="predicted"/>
<evidence type="ECO:0000256" key="1">
    <source>
        <dbReference type="ARBA" id="ARBA00022953"/>
    </source>
</evidence>
<sequence>MVASIRRLANKWGRVRNDCFSRVATDHPDDHLSGQTHIFWSARHDDRIRNAARYDEFISTHNRDKRLELAQWFVRKRVGDSERDRKDKTANALQVAQATARKRMFQSMAITSNNNLNLLAFAGYNRRRKEARAMVPKQYRRWYAGAPVPFCRTYDAPQPAELRPKQRYAKNYLSQLATQGPVPESKVCALRGRLDTPMGERPQKFVLPGGPALWYLKEKRPDLLQYLGPSDCTVKGSWDTNRSVLEDMATQNVGTGHLGDLIQAVNIAGKSLKLQQLPAPSRSAIGQVRCNPVAYPGLVSSRCAPSRKGMFRAATAIAEHHFDEAADKFTPDTSFWTCGGREKPSQYAQPGAQLKSRLVLMPETPSTLLESAYSQPLTRMIQKVEGDIGIGMELTNRGFKRVTRKFNRFSHCKAYDWSGFDTRVREDMIVAAFGIMRACFYGDRAHLDNLFLRFISHTLVKQVATPGGWYYTLTQGVPSGSPFTSLLDSIVNWLVLVDLENQFVGRDGVKQNERLVYGDDFVQGWHHGAPASDVYVDYARRRWGFIAKPKAIKEGFFSCGSTEDSLPFLSVRYPNGLPARPMEDAVRLALLPKRERYTWGGQCLRSSYLSHFPPFDFEVAQYHAEYLGYALDEANYQPHNQPRGHNYVWAQIHSAMADFGGSMWARNKVFNDEWFRAQDPRKWGDSRVPRSWVGKVRGVYLNQPRITRSIAMLKYGQDFLHRPRDDG</sequence>
<dbReference type="InterPro" id="IPR007094">
    <property type="entry name" value="RNA-dir_pol_PSvirus"/>
</dbReference>